<evidence type="ECO:0000256" key="1">
    <source>
        <dbReference type="SAM" id="MobiDB-lite"/>
    </source>
</evidence>
<proteinExistence type="predicted"/>
<accession>A0ABM1BVQ7</accession>
<sequence>MVLSDNNIMEANEETPLKPPAKVRVTFYESQKPNFVTTPESPDVPFDLIVPPNMASPPGTEEPPHDHQQSTESGLDNPFRPDGELSREAETIVSLIKEGKPITPTKMETDDSGLGDVTQSPEDVQEPLVSPAEANNLNAAKPDVNGRAPTDKTPTVVEVQHGLVAPPTEAQQVEPVLIQKKKPKGKCCVIQ</sequence>
<evidence type="ECO:0000313" key="3">
    <source>
        <dbReference type="RefSeq" id="XP_013789602.1"/>
    </source>
</evidence>
<dbReference type="GeneID" id="106473470"/>
<keyword evidence="2" id="KW-1185">Reference proteome</keyword>
<dbReference type="RefSeq" id="XP_013789602.1">
    <property type="nucleotide sequence ID" value="XM_013934148.2"/>
</dbReference>
<name>A0ABM1BVQ7_LIMPO</name>
<feature type="region of interest" description="Disordered" evidence="1">
    <location>
        <begin position="33"/>
        <end position="152"/>
    </location>
</feature>
<evidence type="ECO:0000313" key="2">
    <source>
        <dbReference type="Proteomes" id="UP000694941"/>
    </source>
</evidence>
<gene>
    <name evidence="3" type="primary">LOC106473470</name>
</gene>
<reference evidence="3" key="1">
    <citation type="submission" date="2025-08" db="UniProtKB">
        <authorList>
            <consortium name="RefSeq"/>
        </authorList>
    </citation>
    <scope>IDENTIFICATION</scope>
    <source>
        <tissue evidence="3">Muscle</tissue>
    </source>
</reference>
<organism evidence="2 3">
    <name type="scientific">Limulus polyphemus</name>
    <name type="common">Atlantic horseshoe crab</name>
    <dbReference type="NCBI Taxonomy" id="6850"/>
    <lineage>
        <taxon>Eukaryota</taxon>
        <taxon>Metazoa</taxon>
        <taxon>Ecdysozoa</taxon>
        <taxon>Arthropoda</taxon>
        <taxon>Chelicerata</taxon>
        <taxon>Merostomata</taxon>
        <taxon>Xiphosura</taxon>
        <taxon>Limulidae</taxon>
        <taxon>Limulus</taxon>
    </lineage>
</organism>
<protein>
    <submittedName>
        <fullName evidence="3">Uncharacterized protein LOC106473470 isoform X1</fullName>
    </submittedName>
</protein>
<feature type="compositionally biased region" description="Basic and acidic residues" evidence="1">
    <location>
        <begin position="79"/>
        <end position="90"/>
    </location>
</feature>
<dbReference type="Proteomes" id="UP000694941">
    <property type="component" value="Unplaced"/>
</dbReference>